<dbReference type="EMBL" id="GBXM01104440">
    <property type="protein sequence ID" value="JAH04137.1"/>
    <property type="molecule type" value="Transcribed_RNA"/>
</dbReference>
<dbReference type="AlphaFoldDB" id="A0A0E9PIL5"/>
<organism evidence="1">
    <name type="scientific">Anguilla anguilla</name>
    <name type="common">European freshwater eel</name>
    <name type="synonym">Muraena anguilla</name>
    <dbReference type="NCBI Taxonomy" id="7936"/>
    <lineage>
        <taxon>Eukaryota</taxon>
        <taxon>Metazoa</taxon>
        <taxon>Chordata</taxon>
        <taxon>Craniata</taxon>
        <taxon>Vertebrata</taxon>
        <taxon>Euteleostomi</taxon>
        <taxon>Actinopterygii</taxon>
        <taxon>Neopterygii</taxon>
        <taxon>Teleostei</taxon>
        <taxon>Anguilliformes</taxon>
        <taxon>Anguillidae</taxon>
        <taxon>Anguilla</taxon>
    </lineage>
</organism>
<reference evidence="1" key="2">
    <citation type="journal article" date="2015" name="Fish Shellfish Immunol.">
        <title>Early steps in the European eel (Anguilla anguilla)-Vibrio vulnificus interaction in the gills: Role of the RtxA13 toxin.</title>
        <authorList>
            <person name="Callol A."/>
            <person name="Pajuelo D."/>
            <person name="Ebbesson L."/>
            <person name="Teles M."/>
            <person name="MacKenzie S."/>
            <person name="Amaro C."/>
        </authorList>
    </citation>
    <scope>NUCLEOTIDE SEQUENCE</scope>
</reference>
<evidence type="ECO:0000313" key="1">
    <source>
        <dbReference type="EMBL" id="JAH04137.1"/>
    </source>
</evidence>
<sequence>MSLLIGRMEDRLEKKNLHRKAYLTGN</sequence>
<name>A0A0E9PIL5_ANGAN</name>
<accession>A0A0E9PIL5</accession>
<protein>
    <submittedName>
        <fullName evidence="1">Uncharacterized protein</fullName>
    </submittedName>
</protein>
<proteinExistence type="predicted"/>
<reference evidence="1" key="1">
    <citation type="submission" date="2014-11" db="EMBL/GenBank/DDBJ databases">
        <authorList>
            <person name="Amaro Gonzalez C."/>
        </authorList>
    </citation>
    <scope>NUCLEOTIDE SEQUENCE</scope>
</reference>